<dbReference type="InterPro" id="IPR042488">
    <property type="entry name" value="Rad4_BHD3_sf"/>
</dbReference>
<keyword evidence="11" id="KW-1185">Reference proteome</keyword>
<dbReference type="OrthoDB" id="300780at2759"/>
<evidence type="ECO:0000313" key="10">
    <source>
        <dbReference type="EMBL" id="KEF52151.1"/>
    </source>
</evidence>
<feature type="compositionally biased region" description="Polar residues" evidence="6">
    <location>
        <begin position="135"/>
        <end position="144"/>
    </location>
</feature>
<dbReference type="GeneID" id="25286674"/>
<dbReference type="GO" id="GO:0006289">
    <property type="term" value="P:nucleotide-excision repair"/>
    <property type="evidence" value="ECO:0007669"/>
    <property type="project" value="InterPro"/>
</dbReference>
<feature type="domain" description="Rad4 beta-hairpin" evidence="7">
    <location>
        <begin position="477"/>
        <end position="535"/>
    </location>
</feature>
<keyword evidence="5" id="KW-0539">Nucleus</keyword>
<dbReference type="GO" id="GO:0005737">
    <property type="term" value="C:cytoplasm"/>
    <property type="evidence" value="ECO:0007669"/>
    <property type="project" value="TreeGrafter"/>
</dbReference>
<dbReference type="RefSeq" id="XP_013254741.1">
    <property type="nucleotide sequence ID" value="XM_013399287.1"/>
</dbReference>
<evidence type="ECO:0000313" key="11">
    <source>
        <dbReference type="Proteomes" id="UP000027920"/>
    </source>
</evidence>
<evidence type="ECO:0000256" key="5">
    <source>
        <dbReference type="ARBA" id="ARBA00023242"/>
    </source>
</evidence>
<comment type="caution">
    <text evidence="10">The sequence shown here is derived from an EMBL/GenBank/DDBJ whole genome shotgun (WGS) entry which is preliminary data.</text>
</comment>
<dbReference type="GO" id="GO:0003697">
    <property type="term" value="F:single-stranded DNA binding"/>
    <property type="evidence" value="ECO:0007669"/>
    <property type="project" value="TreeGrafter"/>
</dbReference>
<dbReference type="InterPro" id="IPR004583">
    <property type="entry name" value="DNA_repair_Rad4"/>
</dbReference>
<dbReference type="Pfam" id="PF10404">
    <property type="entry name" value="BHD_2"/>
    <property type="match status" value="1"/>
</dbReference>
<evidence type="ECO:0000256" key="2">
    <source>
        <dbReference type="ARBA" id="ARBA00009525"/>
    </source>
</evidence>
<name>A0A072NX30_9EURO</name>
<feature type="region of interest" description="Disordered" evidence="6">
    <location>
        <begin position="723"/>
        <end position="764"/>
    </location>
</feature>
<dbReference type="STRING" id="1182545.A0A072NX30"/>
<dbReference type="AlphaFoldDB" id="A0A072NX30"/>
<feature type="domain" description="Rad4 beta-hairpin" evidence="8">
    <location>
        <begin position="537"/>
        <end position="601"/>
    </location>
</feature>
<keyword evidence="4" id="KW-0234">DNA repair</keyword>
<keyword evidence="3" id="KW-0227">DNA damage</keyword>
<dbReference type="PANTHER" id="PTHR12135">
    <property type="entry name" value="DNA REPAIR PROTEIN XP-C / RAD4"/>
    <property type="match status" value="1"/>
</dbReference>
<feature type="region of interest" description="Disordered" evidence="6">
    <location>
        <begin position="1"/>
        <end position="28"/>
    </location>
</feature>
<sequence length="1003" mass="111662">MPPRKTRLAKEPSRGTRRSTRRNEVVDHGFPDIYGDMVAEVVADESSERLATRSSKRRKISKESSGNIQLDIDLFGPTQHEDAKSQLQEQEAIVPVLRQIVYDDFGDSDDSDVEFEDVELEPAQDDVDMDENPEQKTLQLDLSTPALENSRSAVRRRKPVGSAERKKRLEVHKAHLICLLAHMSCRNRWCESESVHAVLKPLVPRKVISLLHDDGSKAQYQRSHSFTKGIEEICLLWRTTWNISERGMRRAHWKEEVDALKEIDDIEDLVEFEDFRSAAISHRGSRDLGAQLFCALLRSIAVDARLTCSLQVLPFSGVAKGLTPEKPKAQYYQAPSQNYNSSPFSRPERASGPPRKRIVDSPFPIFWVEVFSPATSTWIPVDPLVRNTINKPKTGFEPPASDQLNSMTYVLAFEDDGSAKDVTRRYTQWFNAKTRKQRVESTKGGAEWWKQTMDVFQKPFTEIRDEIEDADLLRRAATEPMPRNVQDFKGHPVYVLERHLRRNEVISPRHVVGKVSAGSNRNAKLEDVFRRRDVHVCRTADAWYRRGRDVNEGEQPLKRALPRQKRDAAARRINDFENEGEEADEGMALYAQFQTSLYEPPPVTDGQIPRNAYGNLDVYVPSMIPAGAAHIRHPLAAQAAKVLEINFVEAVTGFEFKGRQGTAVIDGVVVQINMCTAMVHVIEGLESQANEEIEAQRSRLLLGMWKRWLAALRIREKVHREYGTGEEDNHANDSADQEEDNESTYQGGEEAGGFMPEASEGPAHAVEKDYSLSFPSLKEIGLLLPPAVVHQDVIIVRSPNSLPHASESTARGDSSHTKQVEGAVEEAGGFFTDDGRETRLEEDTEMHADPETGGAMDNDADESESGGGFLPEDEETLEGVGVEPEPDSGTYAIEGPSKSPTAEVRAVDKVTAPPSSDGGVIADGASTTYPMEIVFPRDNSVHGGLSDSQTPQVTKREAGAQPDATVSPPSTASLQSETSLLSHDPDEEDAEPEWLLNSLGELG</sequence>
<evidence type="ECO:0000259" key="9">
    <source>
        <dbReference type="SMART" id="SM01032"/>
    </source>
</evidence>
<dbReference type="SMART" id="SM01032">
    <property type="entry name" value="BHD_3"/>
    <property type="match status" value="1"/>
</dbReference>
<feature type="compositionally biased region" description="Basic and acidic residues" evidence="6">
    <location>
        <begin position="723"/>
        <end position="733"/>
    </location>
</feature>
<comment type="similarity">
    <text evidence="2">Belongs to the XPC family.</text>
</comment>
<dbReference type="GO" id="GO:0003684">
    <property type="term" value="F:damaged DNA binding"/>
    <property type="evidence" value="ECO:0007669"/>
    <property type="project" value="InterPro"/>
</dbReference>
<accession>A0A072NX30</accession>
<dbReference type="VEuPathDB" id="FungiDB:A1O9_11777"/>
<dbReference type="Gene3D" id="3.30.70.2460">
    <property type="entry name" value="Rad4, beta-hairpin domain BHD3"/>
    <property type="match status" value="1"/>
</dbReference>
<dbReference type="SMART" id="SM01030">
    <property type="entry name" value="BHD_1"/>
    <property type="match status" value="1"/>
</dbReference>
<evidence type="ECO:0000256" key="3">
    <source>
        <dbReference type="ARBA" id="ARBA00022763"/>
    </source>
</evidence>
<dbReference type="Pfam" id="PF10403">
    <property type="entry name" value="BHD_1"/>
    <property type="match status" value="1"/>
</dbReference>
<evidence type="ECO:0000256" key="1">
    <source>
        <dbReference type="ARBA" id="ARBA00004123"/>
    </source>
</evidence>
<feature type="region of interest" description="Disordered" evidence="6">
    <location>
        <begin position="334"/>
        <end position="355"/>
    </location>
</feature>
<feature type="region of interest" description="Disordered" evidence="6">
    <location>
        <begin position="121"/>
        <end position="144"/>
    </location>
</feature>
<dbReference type="EMBL" id="AMGV01000019">
    <property type="protein sequence ID" value="KEF52151.1"/>
    <property type="molecule type" value="Genomic_DNA"/>
</dbReference>
<dbReference type="SUPFAM" id="SSF54001">
    <property type="entry name" value="Cysteine proteinases"/>
    <property type="match status" value="1"/>
</dbReference>
<dbReference type="GO" id="GO:0006298">
    <property type="term" value="P:mismatch repair"/>
    <property type="evidence" value="ECO:0007669"/>
    <property type="project" value="TreeGrafter"/>
</dbReference>
<evidence type="ECO:0008006" key="12">
    <source>
        <dbReference type="Google" id="ProtNLM"/>
    </source>
</evidence>
<dbReference type="Gene3D" id="3.90.260.10">
    <property type="entry name" value="Transglutaminase-like"/>
    <property type="match status" value="1"/>
</dbReference>
<dbReference type="GO" id="GO:0000111">
    <property type="term" value="C:nucleotide-excision repair factor 2 complex"/>
    <property type="evidence" value="ECO:0007669"/>
    <property type="project" value="TreeGrafter"/>
</dbReference>
<dbReference type="Gene3D" id="3.30.60.290">
    <property type="entry name" value="Rad4, beta-hairpin domain BHD2"/>
    <property type="match status" value="1"/>
</dbReference>
<feature type="region of interest" description="Disordered" evidence="6">
    <location>
        <begin position="44"/>
        <end position="64"/>
    </location>
</feature>
<feature type="compositionally biased region" description="Acidic residues" evidence="6">
    <location>
        <begin position="121"/>
        <end position="132"/>
    </location>
</feature>
<gene>
    <name evidence="10" type="ORF">A1O9_11777</name>
</gene>
<comment type="subcellular location">
    <subcellularLocation>
        <location evidence="1">Nucleus</location>
    </subcellularLocation>
</comment>
<feature type="compositionally biased region" description="Basic and acidic residues" evidence="6">
    <location>
        <begin position="833"/>
        <end position="850"/>
    </location>
</feature>
<feature type="region of interest" description="Disordered" evidence="6">
    <location>
        <begin position="802"/>
        <end position="924"/>
    </location>
</feature>
<dbReference type="HOGENOM" id="CLU_003639_1_1_1"/>
<dbReference type="SMART" id="SM01031">
    <property type="entry name" value="BHD_2"/>
    <property type="match status" value="1"/>
</dbReference>
<dbReference type="InterPro" id="IPR018328">
    <property type="entry name" value="Rad4_beta-hairpin_dom3"/>
</dbReference>
<feature type="compositionally biased region" description="Polar residues" evidence="6">
    <location>
        <begin position="802"/>
        <end position="812"/>
    </location>
</feature>
<dbReference type="Gene3D" id="2.20.20.110">
    <property type="entry name" value="Rad4, beta-hairpin domain BHD1"/>
    <property type="match status" value="1"/>
</dbReference>
<dbReference type="InterPro" id="IPR038765">
    <property type="entry name" value="Papain-like_cys_pep_sf"/>
</dbReference>
<dbReference type="InterPro" id="IPR018325">
    <property type="entry name" value="Rad4/PNGase_transGLS-fold"/>
</dbReference>
<dbReference type="InterPro" id="IPR018326">
    <property type="entry name" value="Rad4_beta-hairpin_dom1"/>
</dbReference>
<dbReference type="PANTHER" id="PTHR12135:SF0">
    <property type="entry name" value="DNA REPAIR PROTEIN COMPLEMENTING XP-C CELLS"/>
    <property type="match status" value="1"/>
</dbReference>
<feature type="region of interest" description="Disordered" evidence="6">
    <location>
        <begin position="936"/>
        <end position="1003"/>
    </location>
</feature>
<evidence type="ECO:0000259" key="7">
    <source>
        <dbReference type="SMART" id="SM01030"/>
    </source>
</evidence>
<protein>
    <recommendedName>
        <fullName evidence="12">Xeroderma pigmentosum group C-complementing protein</fullName>
    </recommendedName>
</protein>
<dbReference type="Pfam" id="PF10405">
    <property type="entry name" value="BHD_3"/>
    <property type="match status" value="1"/>
</dbReference>
<evidence type="ECO:0000259" key="8">
    <source>
        <dbReference type="SMART" id="SM01031"/>
    </source>
</evidence>
<reference evidence="10 11" key="1">
    <citation type="submission" date="2013-03" db="EMBL/GenBank/DDBJ databases">
        <title>The Genome Sequence of Exophiala aquamarina CBS 119918.</title>
        <authorList>
            <consortium name="The Broad Institute Genomics Platform"/>
            <person name="Cuomo C."/>
            <person name="de Hoog S."/>
            <person name="Gorbushina A."/>
            <person name="Walker B."/>
            <person name="Young S.K."/>
            <person name="Zeng Q."/>
            <person name="Gargeya S."/>
            <person name="Fitzgerald M."/>
            <person name="Haas B."/>
            <person name="Abouelleil A."/>
            <person name="Allen A.W."/>
            <person name="Alvarado L."/>
            <person name="Arachchi H.M."/>
            <person name="Berlin A.M."/>
            <person name="Chapman S.B."/>
            <person name="Gainer-Dewar J."/>
            <person name="Goldberg J."/>
            <person name="Griggs A."/>
            <person name="Gujja S."/>
            <person name="Hansen M."/>
            <person name="Howarth C."/>
            <person name="Imamovic A."/>
            <person name="Ireland A."/>
            <person name="Larimer J."/>
            <person name="McCowan C."/>
            <person name="Murphy C."/>
            <person name="Pearson M."/>
            <person name="Poon T.W."/>
            <person name="Priest M."/>
            <person name="Roberts A."/>
            <person name="Saif S."/>
            <person name="Shea T."/>
            <person name="Sisk P."/>
            <person name="Sykes S."/>
            <person name="Wortman J."/>
            <person name="Nusbaum C."/>
            <person name="Birren B."/>
        </authorList>
    </citation>
    <scope>NUCLEOTIDE SEQUENCE [LARGE SCALE GENOMIC DNA]</scope>
    <source>
        <strain evidence="10 11">CBS 119918</strain>
    </source>
</reference>
<dbReference type="Pfam" id="PF03835">
    <property type="entry name" value="Rad4"/>
    <property type="match status" value="1"/>
</dbReference>
<evidence type="ECO:0000256" key="6">
    <source>
        <dbReference type="SAM" id="MobiDB-lite"/>
    </source>
</evidence>
<feature type="compositionally biased region" description="Polar residues" evidence="6">
    <location>
        <begin position="334"/>
        <end position="344"/>
    </location>
</feature>
<dbReference type="InterPro" id="IPR036985">
    <property type="entry name" value="Transglutaminase-like_sf"/>
</dbReference>
<dbReference type="InterPro" id="IPR018327">
    <property type="entry name" value="BHD_2"/>
</dbReference>
<feature type="compositionally biased region" description="Polar residues" evidence="6">
    <location>
        <begin position="967"/>
        <end position="981"/>
    </location>
</feature>
<proteinExistence type="inferred from homology"/>
<evidence type="ECO:0000256" key="4">
    <source>
        <dbReference type="ARBA" id="ARBA00023204"/>
    </source>
</evidence>
<feature type="domain" description="Rad4 beta-hairpin" evidence="9">
    <location>
        <begin position="608"/>
        <end position="682"/>
    </location>
</feature>
<dbReference type="GO" id="GO:0071942">
    <property type="term" value="C:XPC complex"/>
    <property type="evidence" value="ECO:0007669"/>
    <property type="project" value="TreeGrafter"/>
</dbReference>
<dbReference type="Proteomes" id="UP000027920">
    <property type="component" value="Unassembled WGS sequence"/>
</dbReference>
<organism evidence="10 11">
    <name type="scientific">Exophiala aquamarina CBS 119918</name>
    <dbReference type="NCBI Taxonomy" id="1182545"/>
    <lineage>
        <taxon>Eukaryota</taxon>
        <taxon>Fungi</taxon>
        <taxon>Dikarya</taxon>
        <taxon>Ascomycota</taxon>
        <taxon>Pezizomycotina</taxon>
        <taxon>Eurotiomycetes</taxon>
        <taxon>Chaetothyriomycetidae</taxon>
        <taxon>Chaetothyriales</taxon>
        <taxon>Herpotrichiellaceae</taxon>
        <taxon>Exophiala</taxon>
    </lineage>
</organism>